<reference evidence="4 5" key="1">
    <citation type="submission" date="2024-01" db="EMBL/GenBank/DDBJ databases">
        <title>A draft genome for the cacao thread blight pathogen Marasmiellus scandens.</title>
        <authorList>
            <person name="Baruah I.K."/>
            <person name="Leung J."/>
            <person name="Bukari Y."/>
            <person name="Amoako-Attah I."/>
            <person name="Meinhardt L.W."/>
            <person name="Bailey B.A."/>
            <person name="Cohen S.P."/>
        </authorList>
    </citation>
    <scope>NUCLEOTIDE SEQUENCE [LARGE SCALE GENOMIC DNA]</scope>
    <source>
        <strain evidence="4 5">GH-19</strain>
    </source>
</reference>
<gene>
    <name evidence="4" type="primary">TUS1_5</name>
    <name evidence="4" type="ORF">VKT23_009718</name>
</gene>
<organism evidence="4 5">
    <name type="scientific">Marasmiellus scandens</name>
    <dbReference type="NCBI Taxonomy" id="2682957"/>
    <lineage>
        <taxon>Eukaryota</taxon>
        <taxon>Fungi</taxon>
        <taxon>Dikarya</taxon>
        <taxon>Basidiomycota</taxon>
        <taxon>Agaricomycotina</taxon>
        <taxon>Agaricomycetes</taxon>
        <taxon>Agaricomycetidae</taxon>
        <taxon>Agaricales</taxon>
        <taxon>Marasmiineae</taxon>
        <taxon>Omphalotaceae</taxon>
        <taxon>Marasmiellus</taxon>
    </lineage>
</organism>
<comment type="caution">
    <text evidence="4">The sequence shown here is derived from an EMBL/GenBank/DDBJ whole genome shotgun (WGS) entry which is preliminary data.</text>
</comment>
<dbReference type="InterPro" id="IPR001245">
    <property type="entry name" value="Ser-Thr/Tyr_kinase_cat_dom"/>
</dbReference>
<keyword evidence="1" id="KW-0547">Nucleotide-binding</keyword>
<dbReference type="Gene3D" id="1.10.510.10">
    <property type="entry name" value="Transferase(Phosphotransferase) domain 1"/>
    <property type="match status" value="1"/>
</dbReference>
<keyword evidence="5" id="KW-1185">Reference proteome</keyword>
<evidence type="ECO:0000259" key="3">
    <source>
        <dbReference type="PROSITE" id="PS50011"/>
    </source>
</evidence>
<dbReference type="PROSITE" id="PS50011">
    <property type="entry name" value="PROTEIN_KINASE_DOM"/>
    <property type="match status" value="1"/>
</dbReference>
<evidence type="ECO:0000313" key="4">
    <source>
        <dbReference type="EMBL" id="KAK7458718.1"/>
    </source>
</evidence>
<dbReference type="SUPFAM" id="SSF56112">
    <property type="entry name" value="Protein kinase-like (PK-like)"/>
    <property type="match status" value="1"/>
</dbReference>
<dbReference type="PIRSF" id="PIRSF000654">
    <property type="entry name" value="Integrin-linked_kinase"/>
    <property type="match status" value="1"/>
</dbReference>
<dbReference type="PANTHER" id="PTHR44329:SF298">
    <property type="entry name" value="MIXED LINEAGE KINASE DOMAIN-LIKE PROTEIN"/>
    <property type="match status" value="1"/>
</dbReference>
<protein>
    <submittedName>
        <fullName evidence="4">Rho guanine nucleotide exchange factor</fullName>
    </submittedName>
</protein>
<proteinExistence type="predicted"/>
<evidence type="ECO:0000313" key="5">
    <source>
        <dbReference type="Proteomes" id="UP001498398"/>
    </source>
</evidence>
<dbReference type="InterPro" id="IPR011009">
    <property type="entry name" value="Kinase-like_dom_sf"/>
</dbReference>
<sequence>MIGLSEKSGLYPSCLALNDIEKIGEHPVAAGGFGEVWKGSLGGQFTCIKVVKVYGNSNVQKLFKEFLKEAILWRQLDHPNVIPFLGIYFLDTSKERICLISPWMRNGNLMQYLGGDSHESVDRVVLAYDIACGLSYLHEKKVVHGDLKGQVNILITDLGRAAITDFGLSRVMESEVFTWTSTSTRTVQGTARWLAPECLIKNQPASFDADVYAFGCVCYEVFTGKQPFYHCIYDPKIVVELMEGKRPMRPLDCSHLSDEIWAIMQGVLE</sequence>
<dbReference type="InterPro" id="IPR000719">
    <property type="entry name" value="Prot_kinase_dom"/>
</dbReference>
<dbReference type="Pfam" id="PF07714">
    <property type="entry name" value="PK_Tyr_Ser-Thr"/>
    <property type="match status" value="1"/>
</dbReference>
<dbReference type="PANTHER" id="PTHR44329">
    <property type="entry name" value="SERINE/THREONINE-PROTEIN KINASE TNNI3K-RELATED"/>
    <property type="match status" value="1"/>
</dbReference>
<keyword evidence="2" id="KW-0067">ATP-binding</keyword>
<dbReference type="EMBL" id="JBANRG010000017">
    <property type="protein sequence ID" value="KAK7458718.1"/>
    <property type="molecule type" value="Genomic_DNA"/>
</dbReference>
<feature type="domain" description="Protein kinase" evidence="3">
    <location>
        <begin position="22"/>
        <end position="269"/>
    </location>
</feature>
<name>A0ABR1JFT0_9AGAR</name>
<evidence type="ECO:0000256" key="2">
    <source>
        <dbReference type="ARBA" id="ARBA00022840"/>
    </source>
</evidence>
<dbReference type="Proteomes" id="UP001498398">
    <property type="component" value="Unassembled WGS sequence"/>
</dbReference>
<dbReference type="InterPro" id="IPR051681">
    <property type="entry name" value="Ser/Thr_Kinases-Pseudokinases"/>
</dbReference>
<accession>A0ABR1JFT0</accession>
<evidence type="ECO:0000256" key="1">
    <source>
        <dbReference type="ARBA" id="ARBA00022741"/>
    </source>
</evidence>